<feature type="transmembrane region" description="Helical" evidence="1">
    <location>
        <begin position="175"/>
        <end position="193"/>
    </location>
</feature>
<protein>
    <submittedName>
        <fullName evidence="4">Membrane-associated phospholipid phosphatase</fullName>
    </submittedName>
</protein>
<feature type="transmembrane region" description="Helical" evidence="1">
    <location>
        <begin position="283"/>
        <end position="305"/>
    </location>
</feature>
<dbReference type="Proteomes" id="UP000254626">
    <property type="component" value="Unassembled WGS sequence"/>
</dbReference>
<feature type="transmembrane region" description="Helical" evidence="1">
    <location>
        <begin position="312"/>
        <end position="332"/>
    </location>
</feature>
<evidence type="ECO:0000313" key="3">
    <source>
        <dbReference type="EMBL" id="AMF95216.1"/>
    </source>
</evidence>
<accession>A0AAX2LQK4</accession>
<feature type="domain" description="Inositolphosphotransferase Aur1/Ipt1" evidence="2">
    <location>
        <begin position="144"/>
        <end position="349"/>
    </location>
</feature>
<evidence type="ECO:0000256" key="1">
    <source>
        <dbReference type="SAM" id="Phobius"/>
    </source>
</evidence>
<dbReference type="EMBL" id="CP014035">
    <property type="protein sequence ID" value="AMF95216.1"/>
    <property type="molecule type" value="Genomic_DNA"/>
</dbReference>
<reference evidence="5" key="1">
    <citation type="submission" date="2015-12" db="EMBL/GenBank/DDBJ databases">
        <title>FDA dAtabase for Regulatory Grade micrObial Sequences (FDA-ARGOS): Supporting development and validation of Infectious Disease Dx tests.</title>
        <authorList>
            <person name="Hoffmann M."/>
            <person name="Allard M."/>
            <person name="Evans P."/>
            <person name="Brown E."/>
            <person name="Tallon L.J."/>
            <person name="Sadzewicz L."/>
            <person name="Sengamalay N."/>
            <person name="Ott S."/>
            <person name="Godinez A."/>
            <person name="Nagaraj S."/>
            <person name="Vyas G."/>
            <person name="Aluvathingal J."/>
            <person name="Nadendla S."/>
            <person name="Geyer C."/>
            <person name="Sichtig H."/>
        </authorList>
    </citation>
    <scope>NUCLEOTIDE SEQUENCE [LARGE SCALE GENOMIC DNA]</scope>
    <source>
        <strain evidence="5">ATCC 33809</strain>
    </source>
</reference>
<evidence type="ECO:0000313" key="4">
    <source>
        <dbReference type="EMBL" id="SUP27619.1"/>
    </source>
</evidence>
<reference evidence="4 6" key="3">
    <citation type="submission" date="2018-06" db="EMBL/GenBank/DDBJ databases">
        <authorList>
            <consortium name="Pathogen Informatics"/>
            <person name="Doyle S."/>
        </authorList>
    </citation>
    <scope>NUCLEOTIDE SEQUENCE [LARGE SCALE GENOMIC DNA]</scope>
    <source>
        <strain evidence="4 6">NCTC11327</strain>
    </source>
</reference>
<dbReference type="InterPro" id="IPR026841">
    <property type="entry name" value="Aur1/Ipt1"/>
</dbReference>
<keyword evidence="5" id="KW-1185">Reference proteome</keyword>
<keyword evidence="1" id="KW-0472">Membrane</keyword>
<evidence type="ECO:0000313" key="6">
    <source>
        <dbReference type="Proteomes" id="UP000254626"/>
    </source>
</evidence>
<feature type="transmembrane region" description="Helical" evidence="1">
    <location>
        <begin position="108"/>
        <end position="127"/>
    </location>
</feature>
<feature type="transmembrane region" description="Helical" evidence="1">
    <location>
        <begin position="205"/>
        <end position="226"/>
    </location>
</feature>
<organism evidence="4 6">
    <name type="scientific">Vibrio fluvialis</name>
    <dbReference type="NCBI Taxonomy" id="676"/>
    <lineage>
        <taxon>Bacteria</taxon>
        <taxon>Pseudomonadati</taxon>
        <taxon>Pseudomonadota</taxon>
        <taxon>Gammaproteobacteria</taxon>
        <taxon>Vibrionales</taxon>
        <taxon>Vibrionaceae</taxon>
        <taxon>Vibrio</taxon>
    </lineage>
</organism>
<gene>
    <name evidence="3" type="ORF">AL536_17450</name>
    <name evidence="4" type="ORF">NCTC11327_02248</name>
</gene>
<keyword evidence="1" id="KW-0812">Transmembrane</keyword>
<keyword evidence="1" id="KW-1133">Transmembrane helix</keyword>
<feature type="transmembrane region" description="Helical" evidence="1">
    <location>
        <begin position="59"/>
        <end position="79"/>
    </location>
</feature>
<dbReference type="Proteomes" id="UP000057088">
    <property type="component" value="Chromosome 2"/>
</dbReference>
<feature type="transmembrane region" description="Helical" evidence="1">
    <location>
        <begin position="27"/>
        <end position="47"/>
    </location>
</feature>
<name>A0AAX2LQK4_VIBFL</name>
<evidence type="ECO:0000259" key="2">
    <source>
        <dbReference type="Pfam" id="PF14378"/>
    </source>
</evidence>
<dbReference type="EMBL" id="UHIP01000001">
    <property type="protein sequence ID" value="SUP27619.1"/>
    <property type="molecule type" value="Genomic_DNA"/>
</dbReference>
<proteinExistence type="predicted"/>
<dbReference type="GO" id="GO:0016020">
    <property type="term" value="C:membrane"/>
    <property type="evidence" value="ECO:0007669"/>
    <property type="project" value="UniProtKB-SubCell"/>
</dbReference>
<dbReference type="Pfam" id="PF14378">
    <property type="entry name" value="PAP2_3"/>
    <property type="match status" value="1"/>
</dbReference>
<dbReference type="GeneID" id="29385727"/>
<dbReference type="KEGG" id="vfl:AL536_17450"/>
<sequence>MEFRITSPNWHEEWQSLKLTLAEDKIIYLYVLILILCIYGSISFGGIETKLHYRLTTYLGSMVHTTSMTFVLWCTYFYCHMLKNRIAHPTIHLLKTVLAFFSPLSRPLACLLTLLCVSVVLSSYTYMKSIIPDIQFYQYDALFYQLDKVLHAGFSPWEITHAIFAHPLATLILNFFYNLWFFVIWGGLVFFILYRQNQAIRLRFFLSFITCWLVLGCVLATLLSSAGPCYTELLNSSYNYYTPLMLRLQEQNQWLQQNHLPDIWALNIQNVLWHHFEARDQGIGSGISAMPSMHVSMAVLLALAVSALHRRWGYLAWGYALMIQIGSVHLAWHYAVDGYVSTLLTVIIWRSMGWLTQKSDIPR</sequence>
<dbReference type="AlphaFoldDB" id="A0AAX2LQK4"/>
<reference evidence="3" key="2">
    <citation type="submission" date="2018-01" db="EMBL/GenBank/DDBJ databases">
        <title>FDA dAtabase for Regulatory Grade micrObial Sequences (FDA-ARGOS): Supporting development and validation of Infectious Disease Dx tests.</title>
        <authorList>
            <person name="Hoffmann M."/>
            <person name="Allard M."/>
            <person name="Evans P."/>
            <person name="Brown E."/>
            <person name="Tallon L."/>
            <person name="Sadzewicz L."/>
            <person name="Sengamalay N."/>
            <person name="Ott S."/>
            <person name="Godinez A."/>
            <person name="Nagaraj S."/>
            <person name="Vyas G."/>
            <person name="Aluvathingal J."/>
            <person name="Nadendla S."/>
            <person name="Geyer C."/>
            <person name="Sichtig H."/>
        </authorList>
    </citation>
    <scope>NUCLEOTIDE SEQUENCE</scope>
    <source>
        <strain evidence="3">ATCC 33809</strain>
    </source>
</reference>
<dbReference type="RefSeq" id="WP_061056841.1">
    <property type="nucleotide sequence ID" value="NZ_CABLBX010000009.1"/>
</dbReference>
<evidence type="ECO:0000313" key="5">
    <source>
        <dbReference type="Proteomes" id="UP000057088"/>
    </source>
</evidence>